<organism evidence="2 3">
    <name type="scientific">Fusarium sarcochroum</name>
    <dbReference type="NCBI Taxonomy" id="1208366"/>
    <lineage>
        <taxon>Eukaryota</taxon>
        <taxon>Fungi</taxon>
        <taxon>Dikarya</taxon>
        <taxon>Ascomycota</taxon>
        <taxon>Pezizomycotina</taxon>
        <taxon>Sordariomycetes</taxon>
        <taxon>Hypocreomycetidae</taxon>
        <taxon>Hypocreales</taxon>
        <taxon>Nectriaceae</taxon>
        <taxon>Fusarium</taxon>
        <taxon>Fusarium lateritium species complex</taxon>
    </lineage>
</organism>
<keyword evidence="1" id="KW-0472">Membrane</keyword>
<comment type="caution">
    <text evidence="2">The sequence shown here is derived from an EMBL/GenBank/DDBJ whole genome shotgun (WGS) entry which is preliminary data.</text>
</comment>
<dbReference type="EMBL" id="JABEXW010000724">
    <property type="protein sequence ID" value="KAF4957485.1"/>
    <property type="molecule type" value="Genomic_DNA"/>
</dbReference>
<dbReference type="AlphaFoldDB" id="A0A8H4X169"/>
<proteinExistence type="predicted"/>
<evidence type="ECO:0000313" key="3">
    <source>
        <dbReference type="Proteomes" id="UP000622797"/>
    </source>
</evidence>
<keyword evidence="1" id="KW-0812">Transmembrane</keyword>
<gene>
    <name evidence="2" type="ORF">FSARC_11296</name>
</gene>
<feature type="transmembrane region" description="Helical" evidence="1">
    <location>
        <begin position="12"/>
        <end position="31"/>
    </location>
</feature>
<evidence type="ECO:0000256" key="1">
    <source>
        <dbReference type="SAM" id="Phobius"/>
    </source>
</evidence>
<keyword evidence="1" id="KW-1133">Transmembrane helix</keyword>
<evidence type="ECO:0000313" key="2">
    <source>
        <dbReference type="EMBL" id="KAF4957485.1"/>
    </source>
</evidence>
<dbReference type="OrthoDB" id="2122304at2759"/>
<dbReference type="Proteomes" id="UP000622797">
    <property type="component" value="Unassembled WGS sequence"/>
</dbReference>
<keyword evidence="3" id="KW-1185">Reference proteome</keyword>
<sequence length="180" mass="20195">MESFLGLDLSKNYSFFTVPAAFFIATFPHAYTISSASKGTYDNANPRSHKTTIDKCDHLDKAASSLSYPISHPPLTPLPGEAVSPTSKVLHRKRLRDPRLLCLWNCSRKLRRRFNAHSQHLGPRLRRQPSRVQLRLPMAADQPTVGVGAQRGVDGEHRAYCHIVDKGWKQDVAGLSWSHV</sequence>
<accession>A0A8H4X169</accession>
<reference evidence="2" key="2">
    <citation type="submission" date="2020-05" db="EMBL/GenBank/DDBJ databases">
        <authorList>
            <person name="Kim H.-S."/>
            <person name="Proctor R.H."/>
            <person name="Brown D.W."/>
        </authorList>
    </citation>
    <scope>NUCLEOTIDE SEQUENCE</scope>
    <source>
        <strain evidence="2">NRRL 20472</strain>
    </source>
</reference>
<protein>
    <submittedName>
        <fullName evidence="2">Uncharacterized protein</fullName>
    </submittedName>
</protein>
<reference evidence="2" key="1">
    <citation type="journal article" date="2020" name="BMC Genomics">
        <title>Correction to: Identification and distribution of gene clusters required for synthesis of sphingolipid metabolism inhibitors in diverse species of the filamentous fungus Fusarium.</title>
        <authorList>
            <person name="Kim H.S."/>
            <person name="Lohmar J.M."/>
            <person name="Busman M."/>
            <person name="Brown D.W."/>
            <person name="Naumann T.A."/>
            <person name="Divon H.H."/>
            <person name="Lysoe E."/>
            <person name="Uhlig S."/>
            <person name="Proctor R.H."/>
        </authorList>
    </citation>
    <scope>NUCLEOTIDE SEQUENCE</scope>
    <source>
        <strain evidence="2">NRRL 20472</strain>
    </source>
</reference>
<name>A0A8H4X169_9HYPO</name>